<comment type="subcellular location">
    <subcellularLocation>
        <location evidence="6">Cell inner membrane</location>
        <topology evidence="6">Multi-pass membrane protein</topology>
    </subcellularLocation>
    <subcellularLocation>
        <location evidence="1">Membrane</location>
        <topology evidence="1">Multi-pass membrane protein</topology>
    </subcellularLocation>
</comment>
<dbReference type="GO" id="GO:0016740">
    <property type="term" value="F:transferase activity"/>
    <property type="evidence" value="ECO:0007669"/>
    <property type="project" value="UniProtKB-KW"/>
</dbReference>
<feature type="transmembrane region" description="Helical" evidence="6">
    <location>
        <begin position="234"/>
        <end position="262"/>
    </location>
</feature>
<feature type="transmembrane region" description="Helical" evidence="6">
    <location>
        <begin position="178"/>
        <end position="201"/>
    </location>
</feature>
<feature type="transmembrane region" description="Helical" evidence="6">
    <location>
        <begin position="22"/>
        <end position="41"/>
    </location>
</feature>
<reference evidence="7 8" key="1">
    <citation type="submission" date="2018-06" db="EMBL/GenBank/DDBJ databases">
        <title>Comparative genomics of Brasilonema spp. strains.</title>
        <authorList>
            <person name="Alvarenga D.O."/>
            <person name="Fiore M.F."/>
            <person name="Varani A.M."/>
        </authorList>
    </citation>
    <scope>NUCLEOTIDE SEQUENCE [LARGE SCALE GENOMIC DNA]</scope>
    <source>
        <strain evidence="7 8">SPC951</strain>
    </source>
</reference>
<evidence type="ECO:0000256" key="4">
    <source>
        <dbReference type="ARBA" id="ARBA00022989"/>
    </source>
</evidence>
<evidence type="ECO:0000256" key="2">
    <source>
        <dbReference type="ARBA" id="ARBA00022679"/>
    </source>
</evidence>
<feature type="transmembrane region" description="Helical" evidence="6">
    <location>
        <begin position="48"/>
        <end position="65"/>
    </location>
</feature>
<dbReference type="CDD" id="cd13962">
    <property type="entry name" value="PT_UbiA_UBIAD1"/>
    <property type="match status" value="1"/>
</dbReference>
<keyword evidence="3 6" id="KW-0812">Transmembrane</keyword>
<gene>
    <name evidence="6" type="primary">menA</name>
    <name evidence="7" type="ORF">DP116_14920</name>
</gene>
<dbReference type="NCBIfam" id="TIGR02235">
    <property type="entry name" value="menA_cyano-plnt"/>
    <property type="match status" value="1"/>
</dbReference>
<dbReference type="HAMAP" id="MF_01938">
    <property type="entry name" value="MenA_2"/>
    <property type="match status" value="1"/>
</dbReference>
<dbReference type="InterPro" id="IPR026046">
    <property type="entry name" value="UBIAD1"/>
</dbReference>
<dbReference type="PIRSF" id="PIRSF005355">
    <property type="entry name" value="UBIAD1"/>
    <property type="match status" value="1"/>
</dbReference>
<dbReference type="EMBL" id="QMEB01000108">
    <property type="protein sequence ID" value="NMG20680.1"/>
    <property type="molecule type" value="Genomic_DNA"/>
</dbReference>
<dbReference type="InterPro" id="IPR011937">
    <property type="entry name" value="DHNA_phytyltransferase_MenA"/>
</dbReference>
<comment type="caution">
    <text evidence="7">The sequence shown here is derived from an EMBL/GenBank/DDBJ whole genome shotgun (WGS) entry which is preliminary data.</text>
</comment>
<feature type="transmembrane region" description="Helical" evidence="6">
    <location>
        <begin position="151"/>
        <end position="171"/>
    </location>
</feature>
<evidence type="ECO:0000313" key="8">
    <source>
        <dbReference type="Proteomes" id="UP000718564"/>
    </source>
</evidence>
<dbReference type="PANTHER" id="PTHR13929:SF0">
    <property type="entry name" value="UBIA PRENYLTRANSFERASE DOMAIN-CONTAINING PROTEIN 1"/>
    <property type="match status" value="1"/>
</dbReference>
<feature type="transmembrane region" description="Helical" evidence="6">
    <location>
        <begin position="97"/>
        <end position="118"/>
    </location>
</feature>
<keyword evidence="6" id="KW-1003">Cell membrane</keyword>
<accession>A0ABX1P8H3</accession>
<dbReference type="EC" id="2.5.1.130" evidence="6"/>
<name>A0ABX1P8H3_9CYAN</name>
<keyword evidence="4 6" id="KW-1133">Transmembrane helix</keyword>
<keyword evidence="8" id="KW-1185">Reference proteome</keyword>
<proteinExistence type="inferred from homology"/>
<protein>
    <recommendedName>
        <fullName evidence="6">2-carboxy-1,4-naphthoquinone phytyltransferase</fullName>
        <ecNumber evidence="6">2.5.1.130</ecNumber>
    </recommendedName>
    <alternativeName>
        <fullName evidence="6">1,4-dihydroxy-2-naphthoate phytyltransferase</fullName>
        <shortName evidence="6">DHNA phytyltransferase</shortName>
    </alternativeName>
</protein>
<evidence type="ECO:0000256" key="3">
    <source>
        <dbReference type="ARBA" id="ARBA00022692"/>
    </source>
</evidence>
<dbReference type="RefSeq" id="WP_169155936.1">
    <property type="nucleotide sequence ID" value="NZ_CAWPJE010000096.1"/>
</dbReference>
<dbReference type="Pfam" id="PF01040">
    <property type="entry name" value="UbiA"/>
    <property type="match status" value="1"/>
</dbReference>
<dbReference type="InterPro" id="IPR000537">
    <property type="entry name" value="UbiA_prenyltransferase"/>
</dbReference>
<keyword evidence="5 6" id="KW-0472">Membrane</keyword>
<dbReference type="Proteomes" id="UP000718564">
    <property type="component" value="Unassembled WGS sequence"/>
</dbReference>
<evidence type="ECO:0000256" key="1">
    <source>
        <dbReference type="ARBA" id="ARBA00004141"/>
    </source>
</evidence>
<comment type="catalytic activity">
    <reaction evidence="6">
        <text>2-carboxy-1,4-naphthoquinone + phytyl diphosphate + H(+) = demethylphylloquinone + CO2 + diphosphate</text>
        <dbReference type="Rhea" id="RHEA:47740"/>
        <dbReference type="ChEBI" id="CHEBI:15378"/>
        <dbReference type="ChEBI" id="CHEBI:16526"/>
        <dbReference type="ChEBI" id="CHEBI:31087"/>
        <dbReference type="ChEBI" id="CHEBI:33019"/>
        <dbReference type="ChEBI" id="CHEBI:75434"/>
        <dbReference type="ChEBI" id="CHEBI:87842"/>
        <dbReference type="EC" id="2.5.1.130"/>
    </reaction>
</comment>
<comment type="function">
    <text evidence="6">Involved in the synthesis of phylloquinone (vitamin K1). Catalyzes the transfer of a prenyl chain to 2-carboxy-1,4-naphthoquinone.</text>
</comment>
<organism evidence="7 8">
    <name type="scientific">Brasilonema bromeliae SPC951</name>
    <dbReference type="NCBI Taxonomy" id="385972"/>
    <lineage>
        <taxon>Bacteria</taxon>
        <taxon>Bacillati</taxon>
        <taxon>Cyanobacteriota</taxon>
        <taxon>Cyanophyceae</taxon>
        <taxon>Nostocales</taxon>
        <taxon>Scytonemataceae</taxon>
        <taxon>Brasilonema</taxon>
        <taxon>Bromeliae group (in: Brasilonema)</taxon>
    </lineage>
</organism>
<sequence length="305" mass="34002">MTTVIDKDNSSRRKLWRAAIKLPLYSVALIPLWVGTTVAIAETRNFNGTNFLIFLFASICIQVWVNVSNDVFDAETGVDVNKLHSLINLTGKETSNFWLWFGNSFLIVGILTTSLLAFWQKDVTLLILVLLACLLGYSYQGPPFRLGYKGIGEIICFITYGLLSVSAAYYNQNPTWSLTALAASVIVGLATSLILFCAHFHQVEDDLAGGKYSPVVRLGTKKSARLLSWWGYGIYFLIAVFVLLKIFPLLSLLSFVSLFYALKLFRHVNNYHDQPNQVSNCKFIAVSMYLSLGLLLGIGFLLPTV</sequence>
<comment type="pathway">
    <text evidence="6">Cofactor biosynthesis; phylloquinone biosynthesis.</text>
</comment>
<evidence type="ECO:0000256" key="5">
    <source>
        <dbReference type="ARBA" id="ARBA00023136"/>
    </source>
</evidence>
<evidence type="ECO:0000313" key="7">
    <source>
        <dbReference type="EMBL" id="NMG20680.1"/>
    </source>
</evidence>
<dbReference type="PANTHER" id="PTHR13929">
    <property type="entry name" value="1,4-DIHYDROXY-2-NAPHTHOATE OCTAPRENYLTRANSFERASE"/>
    <property type="match status" value="1"/>
</dbReference>
<comment type="similarity">
    <text evidence="6">Belongs to the MenA family. Type 2 subfamily.</text>
</comment>
<keyword evidence="2 6" id="KW-0808">Transferase</keyword>
<keyword evidence="6" id="KW-0997">Cell inner membrane</keyword>
<feature type="transmembrane region" description="Helical" evidence="6">
    <location>
        <begin position="123"/>
        <end position="139"/>
    </location>
</feature>
<feature type="transmembrane region" description="Helical" evidence="6">
    <location>
        <begin position="283"/>
        <end position="302"/>
    </location>
</feature>
<evidence type="ECO:0000256" key="6">
    <source>
        <dbReference type="HAMAP-Rule" id="MF_01938"/>
    </source>
</evidence>